<dbReference type="InterPro" id="IPR023674">
    <property type="entry name" value="Ribosomal_uL1-like"/>
</dbReference>
<gene>
    <name evidence="2" type="primary">Rsl1d1</name>
    <name evidence="2" type="ORF">ATLROG_R10329</name>
</gene>
<feature type="region of interest" description="Disordered" evidence="1">
    <location>
        <begin position="191"/>
        <end position="383"/>
    </location>
</feature>
<dbReference type="CDD" id="cd00403">
    <property type="entry name" value="Ribosomal_L1"/>
    <property type="match status" value="1"/>
</dbReference>
<dbReference type="Pfam" id="PF00687">
    <property type="entry name" value="Ribosomal_L1"/>
    <property type="match status" value="1"/>
</dbReference>
<protein>
    <submittedName>
        <fullName evidence="2">RL1D1 protein</fullName>
    </submittedName>
</protein>
<feature type="compositionally biased region" description="Basic and acidic residues" evidence="1">
    <location>
        <begin position="332"/>
        <end position="341"/>
    </location>
</feature>
<dbReference type="Proteomes" id="UP000518911">
    <property type="component" value="Unassembled WGS sequence"/>
</dbReference>
<evidence type="ECO:0000256" key="1">
    <source>
        <dbReference type="SAM" id="MobiDB-lite"/>
    </source>
</evidence>
<dbReference type="InterPro" id="IPR028364">
    <property type="entry name" value="Ribosomal_uL1/biogenesis"/>
</dbReference>
<evidence type="ECO:0000313" key="3">
    <source>
        <dbReference type="Proteomes" id="UP000518911"/>
    </source>
</evidence>
<feature type="compositionally biased region" description="Basic residues" evidence="1">
    <location>
        <begin position="202"/>
        <end position="218"/>
    </location>
</feature>
<name>A0A7L3W6F7_9GRUI</name>
<feature type="compositionally biased region" description="Basic residues" evidence="1">
    <location>
        <begin position="283"/>
        <end position="295"/>
    </location>
</feature>
<reference evidence="2 3" key="1">
    <citation type="submission" date="2019-09" db="EMBL/GenBank/DDBJ databases">
        <title>Bird 10,000 Genomes (B10K) Project - Family phase.</title>
        <authorList>
            <person name="Zhang G."/>
        </authorList>
    </citation>
    <scope>NUCLEOTIDE SEQUENCE [LARGE SCALE GENOMIC DNA]</scope>
    <source>
        <strain evidence="2">OUT-0055</strain>
        <tissue evidence="2">Blood</tissue>
    </source>
</reference>
<feature type="non-terminal residue" evidence="2">
    <location>
        <position position="383"/>
    </location>
</feature>
<accession>A0A7L3W6F7</accession>
<keyword evidence="3" id="KW-1185">Reference proteome</keyword>
<proteinExistence type="predicted"/>
<feature type="compositionally biased region" description="Basic and acidic residues" evidence="1">
    <location>
        <begin position="269"/>
        <end position="282"/>
    </location>
</feature>
<sequence length="383" mass="43058">PLPHGIRPDTAEVCLFTKDEPNLSGEQTENLYRKLLIQNGVRSISQIISYKTLKKEYKMFEAKRRLLNRFDLFLSDDRIRRLLPSHLGKHFYERKKVPLSVNLKAKNLAKELRKHIQGTVLPVTNKGCCYTTRVGHTGMKADEILENIIAAAEVIARKLPKKWKNVKILHLKTLKSVALPIYTANISSLDELDSQPSEKKTREKGKNKKPKKSAKKPRTSQVTSTTKAAAAASQELAEKEKVAQEPADDDDEEIPKLVPMQTTILAELQKMEPSPEKGENLGKKAKTSRGKRKKQPLTLETPKAKQRVTEEHADLQTSPNQEKPKQLGMPKEAIKEKEMKKTPKKPGAKSFAAPKAVKSVQSAKKPSKTPKQTPKKARRPQSA</sequence>
<dbReference type="Gene3D" id="3.30.190.20">
    <property type="match status" value="1"/>
</dbReference>
<feature type="compositionally biased region" description="Basic residues" evidence="1">
    <location>
        <begin position="365"/>
        <end position="383"/>
    </location>
</feature>
<organism evidence="2 3">
    <name type="scientific">Atlantisia rogersi</name>
    <name type="common">Inaccessible Island rail</name>
    <dbReference type="NCBI Taxonomy" id="2478892"/>
    <lineage>
        <taxon>Eukaryota</taxon>
        <taxon>Metazoa</taxon>
        <taxon>Chordata</taxon>
        <taxon>Craniata</taxon>
        <taxon>Vertebrata</taxon>
        <taxon>Euteleostomi</taxon>
        <taxon>Archelosauria</taxon>
        <taxon>Archosauria</taxon>
        <taxon>Dinosauria</taxon>
        <taxon>Saurischia</taxon>
        <taxon>Theropoda</taxon>
        <taxon>Coelurosauria</taxon>
        <taxon>Aves</taxon>
        <taxon>Neognathae</taxon>
        <taxon>Neoaves</taxon>
        <taxon>Gruiformes</taxon>
        <taxon>Rallidae</taxon>
        <taxon>Atlantisia</taxon>
    </lineage>
</organism>
<dbReference type="OrthoDB" id="10251727at2759"/>
<dbReference type="EMBL" id="VZUJ01024444">
    <property type="protein sequence ID" value="NXV71339.1"/>
    <property type="molecule type" value="Genomic_DNA"/>
</dbReference>
<dbReference type="AlphaFoldDB" id="A0A7L3W6F7"/>
<dbReference type="InterPro" id="IPR016095">
    <property type="entry name" value="Ribosomal_uL1_3-a/b-sand"/>
</dbReference>
<evidence type="ECO:0000313" key="2">
    <source>
        <dbReference type="EMBL" id="NXV71339.1"/>
    </source>
</evidence>
<feature type="compositionally biased region" description="Low complexity" evidence="1">
    <location>
        <begin position="220"/>
        <end position="235"/>
    </location>
</feature>
<dbReference type="Gene3D" id="3.40.50.790">
    <property type="match status" value="1"/>
</dbReference>
<feature type="non-terminal residue" evidence="2">
    <location>
        <position position="1"/>
    </location>
</feature>
<comment type="caution">
    <text evidence="2">The sequence shown here is derived from an EMBL/GenBank/DDBJ whole genome shotgun (WGS) entry which is preliminary data.</text>
</comment>
<dbReference type="SUPFAM" id="SSF56808">
    <property type="entry name" value="Ribosomal protein L1"/>
    <property type="match status" value="1"/>
</dbReference>